<organism evidence="4 5">
    <name type="scientific">Ceratosolen solmsi marchali</name>
    <dbReference type="NCBI Taxonomy" id="326594"/>
    <lineage>
        <taxon>Eukaryota</taxon>
        <taxon>Metazoa</taxon>
        <taxon>Ecdysozoa</taxon>
        <taxon>Arthropoda</taxon>
        <taxon>Hexapoda</taxon>
        <taxon>Insecta</taxon>
        <taxon>Pterygota</taxon>
        <taxon>Neoptera</taxon>
        <taxon>Endopterygota</taxon>
        <taxon>Hymenoptera</taxon>
        <taxon>Apocrita</taxon>
        <taxon>Proctotrupomorpha</taxon>
        <taxon>Chalcidoidea</taxon>
        <taxon>Agaonidae</taxon>
        <taxon>Agaoninae</taxon>
        <taxon>Ceratosolen</taxon>
    </lineage>
</organism>
<dbReference type="InterPro" id="IPR033379">
    <property type="entry name" value="Acid_Pase_AS"/>
</dbReference>
<proteinExistence type="inferred from homology"/>
<dbReference type="CDD" id="cd07061">
    <property type="entry name" value="HP_HAP_like"/>
    <property type="match status" value="1"/>
</dbReference>
<dbReference type="AlphaFoldDB" id="A0AAJ7DWZ6"/>
<evidence type="ECO:0000256" key="2">
    <source>
        <dbReference type="ARBA" id="ARBA00005375"/>
    </source>
</evidence>
<dbReference type="Gene3D" id="3.40.50.1240">
    <property type="entry name" value="Phosphoglycerate mutase-like"/>
    <property type="match status" value="1"/>
</dbReference>
<dbReference type="RefSeq" id="XP_011499456.1">
    <property type="nucleotide sequence ID" value="XM_011501154.1"/>
</dbReference>
<feature type="chain" id="PRO_5042496034" evidence="3">
    <location>
        <begin position="20"/>
        <end position="365"/>
    </location>
</feature>
<evidence type="ECO:0000313" key="4">
    <source>
        <dbReference type="Proteomes" id="UP000695007"/>
    </source>
</evidence>
<reference evidence="5" key="1">
    <citation type="submission" date="2025-08" db="UniProtKB">
        <authorList>
            <consortium name="RefSeq"/>
        </authorList>
    </citation>
    <scope>IDENTIFICATION</scope>
</reference>
<dbReference type="GO" id="GO:0003993">
    <property type="term" value="F:acid phosphatase activity"/>
    <property type="evidence" value="ECO:0007669"/>
    <property type="project" value="UniProtKB-EC"/>
</dbReference>
<dbReference type="PANTHER" id="PTHR11567">
    <property type="entry name" value="ACID PHOSPHATASE-RELATED"/>
    <property type="match status" value="1"/>
</dbReference>
<comment type="similarity">
    <text evidence="2">Belongs to the histidine acid phosphatase family.</text>
</comment>
<dbReference type="GeneID" id="105363462"/>
<dbReference type="Proteomes" id="UP000695007">
    <property type="component" value="Unplaced"/>
</dbReference>
<evidence type="ECO:0000256" key="3">
    <source>
        <dbReference type="SAM" id="SignalP"/>
    </source>
</evidence>
<dbReference type="InterPro" id="IPR000560">
    <property type="entry name" value="His_Pase_clade-2"/>
</dbReference>
<dbReference type="Pfam" id="PF00328">
    <property type="entry name" value="His_Phos_2"/>
    <property type="match status" value="1"/>
</dbReference>
<dbReference type="SUPFAM" id="SSF53254">
    <property type="entry name" value="Phosphoglycerate mutase-like"/>
    <property type="match status" value="1"/>
</dbReference>
<protein>
    <submittedName>
        <fullName evidence="5">Venom acid phosphatase Acph-1-like</fullName>
    </submittedName>
</protein>
<evidence type="ECO:0000313" key="5">
    <source>
        <dbReference type="RefSeq" id="XP_011499456.1"/>
    </source>
</evidence>
<evidence type="ECO:0000256" key="1">
    <source>
        <dbReference type="ARBA" id="ARBA00000032"/>
    </source>
</evidence>
<keyword evidence="3" id="KW-0732">Signal</keyword>
<accession>A0AAJ7DWZ6</accession>
<dbReference type="PROSITE" id="PS00616">
    <property type="entry name" value="HIS_ACID_PHOSPHAT_1"/>
    <property type="match status" value="1"/>
</dbReference>
<gene>
    <name evidence="5" type="primary">LOC105363462</name>
</gene>
<sequence>MSSKLLLIALLTTWSLIHGISSPNDSELELVQVLFRHGERTPLESETYPRDPYSSSLFYEPWGWGQLTELGRYRMRRLGQALRRRYGGFLRTLSGSGDIYAHSANNESCLTSLRLLIEGLRINEGTVAIHSHGNDILMNSRACSKYQTELKKIRQLPEVIQTLAKYEGLFSYVMDNTGVTFDGLPKDQRLYQLYNLLETQRSMNLSLPNWCPEGVFNLLNEIAYLHFNLESYTQALKILNGGPLVRRFLESMLRSKSRNNIKIYLYSGEDHNVAAFSRALDRRFPRVPNYGNAIILEKYRTLKSARALVRMVIWTGVTEKLFPVRLRGCTEVCPLEDYAKIVAKSLPTNEDMRCHFNDAKEHKNL</sequence>
<dbReference type="InterPro" id="IPR050645">
    <property type="entry name" value="Histidine_acid_phosphatase"/>
</dbReference>
<feature type="signal peptide" evidence="3">
    <location>
        <begin position="1"/>
        <end position="19"/>
    </location>
</feature>
<dbReference type="InterPro" id="IPR029033">
    <property type="entry name" value="His_PPase_superfam"/>
</dbReference>
<dbReference type="KEGG" id="csol:105363462"/>
<keyword evidence="4" id="KW-1185">Reference proteome</keyword>
<name>A0AAJ7DWZ6_9HYME</name>
<comment type="catalytic activity">
    <reaction evidence="1">
        <text>a phosphate monoester + H2O = an alcohol + phosphate</text>
        <dbReference type="Rhea" id="RHEA:15017"/>
        <dbReference type="ChEBI" id="CHEBI:15377"/>
        <dbReference type="ChEBI" id="CHEBI:30879"/>
        <dbReference type="ChEBI" id="CHEBI:43474"/>
        <dbReference type="ChEBI" id="CHEBI:67140"/>
        <dbReference type="EC" id="3.1.3.2"/>
    </reaction>
</comment>
<dbReference type="PANTHER" id="PTHR11567:SF205">
    <property type="entry name" value="GH28721P-RELATED"/>
    <property type="match status" value="1"/>
</dbReference>